<organism evidence="2 3">
    <name type="scientific">Labrys okinawensis</name>
    <dbReference type="NCBI Taxonomy" id="346911"/>
    <lineage>
        <taxon>Bacteria</taxon>
        <taxon>Pseudomonadati</taxon>
        <taxon>Pseudomonadota</taxon>
        <taxon>Alphaproteobacteria</taxon>
        <taxon>Hyphomicrobiales</taxon>
        <taxon>Xanthobacteraceae</taxon>
        <taxon>Labrys</taxon>
    </lineage>
</organism>
<evidence type="ECO:0000313" key="2">
    <source>
        <dbReference type="EMBL" id="PRH88394.1"/>
    </source>
</evidence>
<evidence type="ECO:0000256" key="1">
    <source>
        <dbReference type="SAM" id="SignalP"/>
    </source>
</evidence>
<proteinExistence type="predicted"/>
<dbReference type="AlphaFoldDB" id="A0A2S9QGD3"/>
<dbReference type="OrthoDB" id="8449859at2"/>
<dbReference type="RefSeq" id="WP_105860745.1">
    <property type="nucleotide sequence ID" value="NZ_PUEJ01000002.1"/>
</dbReference>
<sequence length="122" mass="13038">MTMKICLSAAMLCVTTALAITPASAGDGRTGAFVGGAALGAVGGVLLGQALADRPAPPPRPAPVYEAAPVAYDPYIDRLDRLHAGCDRGDRRACVQFGEMIGAHRERVAEWRRTHPDYFEWE</sequence>
<evidence type="ECO:0000313" key="3">
    <source>
        <dbReference type="Proteomes" id="UP000237682"/>
    </source>
</evidence>
<evidence type="ECO:0008006" key="4">
    <source>
        <dbReference type="Google" id="ProtNLM"/>
    </source>
</evidence>
<comment type="caution">
    <text evidence="2">The sequence shown here is derived from an EMBL/GenBank/DDBJ whole genome shotgun (WGS) entry which is preliminary data.</text>
</comment>
<reference evidence="2 3" key="1">
    <citation type="submission" date="2018-02" db="EMBL/GenBank/DDBJ databases">
        <title>Whole genome sequencing of endophytic bacterium.</title>
        <authorList>
            <person name="Eedara R."/>
            <person name="Podile A.R."/>
        </authorList>
    </citation>
    <scope>NUCLEOTIDE SEQUENCE [LARGE SCALE GENOMIC DNA]</scope>
    <source>
        <strain evidence="2 3">RP1T</strain>
    </source>
</reference>
<dbReference type="EMBL" id="PUEJ01000002">
    <property type="protein sequence ID" value="PRH88394.1"/>
    <property type="molecule type" value="Genomic_DNA"/>
</dbReference>
<keyword evidence="1" id="KW-0732">Signal</keyword>
<dbReference type="Proteomes" id="UP000237682">
    <property type="component" value="Unassembled WGS sequence"/>
</dbReference>
<accession>A0A2S9QGD3</accession>
<feature type="chain" id="PRO_5015764949" description="Glycine zipper domain-containing protein" evidence="1">
    <location>
        <begin position="20"/>
        <end position="122"/>
    </location>
</feature>
<keyword evidence="3" id="KW-1185">Reference proteome</keyword>
<protein>
    <recommendedName>
        <fullName evidence="4">Glycine zipper domain-containing protein</fullName>
    </recommendedName>
</protein>
<name>A0A2S9QGD3_9HYPH</name>
<feature type="signal peptide" evidence="1">
    <location>
        <begin position="1"/>
        <end position="19"/>
    </location>
</feature>
<gene>
    <name evidence="2" type="ORF">C5L14_03900</name>
</gene>